<proteinExistence type="predicted"/>
<gene>
    <name evidence="2" type="ORF">ACFFII_01450</name>
</gene>
<evidence type="ECO:0000256" key="1">
    <source>
        <dbReference type="SAM" id="MobiDB-lite"/>
    </source>
</evidence>
<dbReference type="Proteomes" id="UP001589799">
    <property type="component" value="Unassembled WGS sequence"/>
</dbReference>
<evidence type="ECO:0000313" key="2">
    <source>
        <dbReference type="EMBL" id="MFC0339428.1"/>
    </source>
</evidence>
<keyword evidence="3" id="KW-1185">Reference proteome</keyword>
<evidence type="ECO:0000313" key="3">
    <source>
        <dbReference type="Proteomes" id="UP001589799"/>
    </source>
</evidence>
<dbReference type="EMBL" id="JBHLWE010000004">
    <property type="protein sequence ID" value="MFC0339428.1"/>
    <property type="molecule type" value="Genomic_DNA"/>
</dbReference>
<reference evidence="2 3" key="1">
    <citation type="submission" date="2024-09" db="EMBL/GenBank/DDBJ databases">
        <authorList>
            <person name="Sun Q."/>
            <person name="Mori K."/>
        </authorList>
    </citation>
    <scope>NUCLEOTIDE SEQUENCE [LARGE SCALE GENOMIC DNA]</scope>
    <source>
        <strain evidence="2 3">KCTC 22789</strain>
    </source>
</reference>
<name>A0ABV6HZN1_9RHOB</name>
<feature type="region of interest" description="Disordered" evidence="1">
    <location>
        <begin position="120"/>
        <end position="140"/>
    </location>
</feature>
<comment type="caution">
    <text evidence="2">The sequence shown here is derived from an EMBL/GenBank/DDBJ whole genome shotgun (WGS) entry which is preliminary data.</text>
</comment>
<protein>
    <recommendedName>
        <fullName evidence="4">DUF2946 domain-containing protein</fullName>
    </recommendedName>
</protein>
<sequence length="140" mass="14588">MKRLVLGTKAASIRQKLAAAIALLAVVMFVTHAAAAKGMGSYLHDHHLPHAGALLVTGDGAHEPGHRHEHSQAAGHMHGSADKGSPPCCGDACLAALVPDEDPPLGDPWGMPSRCSVTALSLTGHDPERLRRPPRLSRAA</sequence>
<accession>A0ABV6HZN1</accession>
<evidence type="ECO:0008006" key="4">
    <source>
        <dbReference type="Google" id="ProtNLM"/>
    </source>
</evidence>
<dbReference type="RefSeq" id="WP_377697103.1">
    <property type="nucleotide sequence ID" value="NZ_JBHLWE010000004.1"/>
</dbReference>
<organism evidence="2 3">
    <name type="scientific">Paracoccus niistensis</name>
    <dbReference type="NCBI Taxonomy" id="632935"/>
    <lineage>
        <taxon>Bacteria</taxon>
        <taxon>Pseudomonadati</taxon>
        <taxon>Pseudomonadota</taxon>
        <taxon>Alphaproteobacteria</taxon>
        <taxon>Rhodobacterales</taxon>
        <taxon>Paracoccaceae</taxon>
        <taxon>Paracoccus</taxon>
    </lineage>
</organism>
<feature type="region of interest" description="Disordered" evidence="1">
    <location>
        <begin position="61"/>
        <end position="85"/>
    </location>
</feature>